<dbReference type="AlphaFoldDB" id="A0A4Q1RIP6"/>
<evidence type="ECO:0000313" key="2">
    <source>
        <dbReference type="EMBL" id="RXS75597.1"/>
    </source>
</evidence>
<dbReference type="EMBL" id="SDKC01000001">
    <property type="protein sequence ID" value="RXS75597.1"/>
    <property type="molecule type" value="Genomic_DNA"/>
</dbReference>
<accession>A0A4Q1RIP6</accession>
<protein>
    <submittedName>
        <fullName evidence="2">N-acetyltransferase</fullName>
    </submittedName>
</protein>
<comment type="caution">
    <text evidence="2">The sequence shown here is derived from an EMBL/GenBank/DDBJ whole genome shotgun (WGS) entry which is preliminary data.</text>
</comment>
<dbReference type="Proteomes" id="UP000290106">
    <property type="component" value="Unassembled WGS sequence"/>
</dbReference>
<keyword evidence="2" id="KW-0808">Transferase</keyword>
<dbReference type="InterPro" id="IPR016181">
    <property type="entry name" value="Acyl_CoA_acyltransferase"/>
</dbReference>
<dbReference type="Pfam" id="PF00583">
    <property type="entry name" value="Acetyltransf_1"/>
    <property type="match status" value="1"/>
</dbReference>
<gene>
    <name evidence="2" type="ORF">ETP43_10485</name>
</gene>
<dbReference type="SUPFAM" id="SSF55729">
    <property type="entry name" value="Acyl-CoA N-acyltransferases (Nat)"/>
    <property type="match status" value="1"/>
</dbReference>
<proteinExistence type="predicted"/>
<dbReference type="GO" id="GO:0016747">
    <property type="term" value="F:acyltransferase activity, transferring groups other than amino-acyl groups"/>
    <property type="evidence" value="ECO:0007669"/>
    <property type="project" value="InterPro"/>
</dbReference>
<keyword evidence="3" id="KW-1185">Reference proteome</keyword>
<dbReference type="Gene3D" id="3.40.630.30">
    <property type="match status" value="1"/>
</dbReference>
<evidence type="ECO:0000313" key="3">
    <source>
        <dbReference type="Proteomes" id="UP000290106"/>
    </source>
</evidence>
<dbReference type="CDD" id="cd04301">
    <property type="entry name" value="NAT_SF"/>
    <property type="match status" value="1"/>
</dbReference>
<dbReference type="InterPro" id="IPR052523">
    <property type="entry name" value="Trichothecene_AcTrans"/>
</dbReference>
<evidence type="ECO:0000259" key="1">
    <source>
        <dbReference type="PROSITE" id="PS51186"/>
    </source>
</evidence>
<reference evidence="2 3" key="1">
    <citation type="submission" date="2019-01" db="EMBL/GenBank/DDBJ databases">
        <title>Blautia sp. nov. KGMB01111 isolated human feces.</title>
        <authorList>
            <person name="Park J.-E."/>
            <person name="Kim J.-S."/>
            <person name="Park S.-H."/>
        </authorList>
    </citation>
    <scope>NUCLEOTIDE SEQUENCE [LARGE SCALE GENOMIC DNA]</scope>
    <source>
        <strain evidence="2 3">KGMB01111</strain>
    </source>
</reference>
<dbReference type="OrthoDB" id="2194050at2"/>
<sequence length="211" mass="25308">MESDKLYRVKKEDLPKLEELLNICFAHDPLYETLIPDPDVRKRLMPELFHCDMDEFYETCEIFADSEELNSVLVVSDETESYNLFHFLLTEAKATLQNDLYLIKEDPSFHTFYNFIKGGDYLNSSWTQQLHQTKRLHIIYLAVHPRMQHHGMAAMLMNEAIRYAQEHGMMISLETHNEKNLEFYKKFQFKEYGILKKNFNLKQYCLIREYQ</sequence>
<name>A0A4Q1RIP6_9FIRM</name>
<dbReference type="PANTHER" id="PTHR42791">
    <property type="entry name" value="GNAT FAMILY ACETYLTRANSFERASE"/>
    <property type="match status" value="1"/>
</dbReference>
<dbReference type="InterPro" id="IPR000182">
    <property type="entry name" value="GNAT_dom"/>
</dbReference>
<dbReference type="PROSITE" id="PS51186">
    <property type="entry name" value="GNAT"/>
    <property type="match status" value="1"/>
</dbReference>
<feature type="domain" description="N-acetyltransferase" evidence="1">
    <location>
        <begin position="72"/>
        <end position="211"/>
    </location>
</feature>
<dbReference type="PANTHER" id="PTHR42791:SF1">
    <property type="entry name" value="N-ACETYLTRANSFERASE DOMAIN-CONTAINING PROTEIN"/>
    <property type="match status" value="1"/>
</dbReference>
<organism evidence="2 3">
    <name type="scientific">Blautia faecicola</name>
    <dbReference type="NCBI Taxonomy" id="2509240"/>
    <lineage>
        <taxon>Bacteria</taxon>
        <taxon>Bacillati</taxon>
        <taxon>Bacillota</taxon>
        <taxon>Clostridia</taxon>
        <taxon>Lachnospirales</taxon>
        <taxon>Lachnospiraceae</taxon>
        <taxon>Blautia</taxon>
    </lineage>
</organism>
<dbReference type="RefSeq" id="WP_129258007.1">
    <property type="nucleotide sequence ID" value="NZ_SDKC01000001.1"/>
</dbReference>